<protein>
    <submittedName>
        <fullName evidence="2">VWFA domain-containing protein</fullName>
    </submittedName>
</protein>
<organism evidence="1 2">
    <name type="scientific">Rhabditophanes sp. KR3021</name>
    <dbReference type="NCBI Taxonomy" id="114890"/>
    <lineage>
        <taxon>Eukaryota</taxon>
        <taxon>Metazoa</taxon>
        <taxon>Ecdysozoa</taxon>
        <taxon>Nematoda</taxon>
        <taxon>Chromadorea</taxon>
        <taxon>Rhabditida</taxon>
        <taxon>Tylenchina</taxon>
        <taxon>Panagrolaimomorpha</taxon>
        <taxon>Strongyloidoidea</taxon>
        <taxon>Alloionematidae</taxon>
        <taxon>Rhabditophanes</taxon>
    </lineage>
</organism>
<evidence type="ECO:0000313" key="1">
    <source>
        <dbReference type="Proteomes" id="UP000095286"/>
    </source>
</evidence>
<dbReference type="Proteomes" id="UP000095286">
    <property type="component" value="Unplaced"/>
</dbReference>
<sequence length="1328" mass="152365">MQIHFSVLTMSLELGNKLKEFLNGVSQPDKIVSNYRQHAAAQMYDPRKELKNIKKKVEAHMGHRAKLAWQAKTSLQARALQNLDPVKVNNPNSTEFIRYMNAKTGSDSTVVYGDGPERVAIFVNSTNRFKYTTNVNLYRLSTSFEASAVHFPTPVYNRQADLLNQVQWSDIDQVYQKNKERMKDLFFQSFCSESGFMRFFPAAPWAFDNDATQLDLFDCRTTEWFLASATMPKNVIIMLDLSGSMLGQRFEIAKQTVEAILETLSDNDYFNIIPFSKTANLLGTCENENMLLQATLRNKKILRSKLGTVTSEGKADYEIALAKAFSTILNHTIRLSWYTKEQYYHNRSLYHDGVVNNCSKVKILEDHVVCGTEAAFKVISDINDTDHKSEIGCNNAVMLITDGAPGYYKETFELYKIEKRVRFFSFLIGEEAVDFIQVQWMACLHRGFMVHIQNMADVHEKVQHYVKVMSRSVGYFASLVKEKDATWSGIQLERVSKKFVTTVSYPVVLNQTVMGVSSLSIPLIELEQFSVPSLIGARSHFFILDNNGYVVVHPQLTPIDPSTSKLKSGYNNMDLMEVEVISPEKHDMDTAHIFTCDNIETPKWDILYSVENLKRVYPQMNTYYTECVTNTEFIIGFAIGESDEKRVEKKLKMDYSQVREEWFEHMNFKLNPDIRYCLLNDSDSNFTPEEAFVNYVKEMQRLGSLPELCKSRRELVDSLLLDAQATADTKEIWQFKSADYREERINLVFFATPSGMVRYFEEKVEAFKYLSDIDNATDRDNYPHKHFIKEYHLKSNNEDWYKRAVRMKNRMVIDINPKYQIPYDGPKQTAYGMIENKTILAHAYQAIYLDDAVVGVVGIEFDYDYLVGSMDGVGCGPGVKNNWCFLIDEHGYIVYSSRANTTFDAYLNENSNDPRNDKNVLGKWFGSLNRVTEFTMKKLTEPRFNYYSINKFVDYQAVCQKEPVVVAHSSNGPRSPLKNLFEIARWLKNGILKMVKSFKLSYFLTFFKLQTINAYTPSFQKSGNNSYACEKESPFFIANFDKKHPKYPALNDDNNYDRPCTHSHPPCAIKIYASWVTGTNLLLVSIVNTQDSVCYDSTHCHLLGEKEMQFSFKVKTDPGELGTTTTPAPLTTTDGEETGLSKNKFKDIASSLLIQKTTPLPNLALETPIDKKFFKCKKSPSKRRKLAMDTCSYDDIQKFNFVIYLSFFLIDISYINGSIQCFCTNQHCEERITCNGEYCLVGLSLKAGKASLEQMCVDHTVDMPESCSQNWNGFTEVCSCDKEYCNTFVFLRASIDTRQQEEIENLEMLGAGNSKTYDSSRDRVIKLY</sequence>
<name>A0AC35U6T6_9BILA</name>
<dbReference type="WBParaSite" id="RSKR_0000840000.1">
    <property type="protein sequence ID" value="RSKR_0000840000.1"/>
    <property type="gene ID" value="RSKR_0000840000"/>
</dbReference>
<accession>A0AC35U6T6</accession>
<evidence type="ECO:0000313" key="2">
    <source>
        <dbReference type="WBParaSite" id="RSKR_0000840000.1"/>
    </source>
</evidence>
<reference evidence="2" key="1">
    <citation type="submission" date="2016-11" db="UniProtKB">
        <authorList>
            <consortium name="WormBaseParasite"/>
        </authorList>
    </citation>
    <scope>IDENTIFICATION</scope>
    <source>
        <strain evidence="2">KR3021</strain>
    </source>
</reference>
<proteinExistence type="predicted"/>